<sequence length="1330" mass="146885">MAAPVITISSDSSEERSFSLKVGAVSVTSPTGVLDLVDYSSYFDSDPSEDSIPLAPELPWVFTLHKVSDDSGQTRDRVASRPSSLPRSSPHDTLAPSSEFPFAPVVAPLGIRWRPVILVQTVGPFPAHRLAWRRISHRSSDCHSSPDSTSYSSSSSLSSGSSSDTSSGSPSNSLSDSSSVHSSGCDTSGQTHLGPSTRVASPRSAPLSTPYPPTISKSSLDSSSKRLLDSSSPSAGPSHKRCRSPTTLVPLSTLASRSIAPTLADILPPHKRFRDSYSLEDSRDEHMEIGTTNVEAVVDLGIGDGDGAPTEDGIGMGVEVADIDIKEDEEEYEAEASVGGTMEIAIDPLVTGGISESIGGDVPDLEGTLYDIAHYMFEVDSLRRHMALSQEEFCQIRRDCDDTRRRVRRLESLVKRRLGFCRYFGSTMIMNITCSGMTLEVIEELINQRVAEALATYEANRAANLVVKSQSQNGEDGNNKNGGGNRNGNGGGNGNGNRGGNGNGNHNENDRGTRPVVRECTYQDFMKCQPLNFKGTEGVVGLIGWFEKMGTVFHISNCPEKYQVKYATCTLLNSALTWWNSHKRTIRTDAAFSMSLRELMKLMDEVYCPRNEIQKMESELWNLTVKNNDLTTYTQRFQELTKPTRLQDAVRIANNLMDQKLKGYAMKNDENKRKFDNNQKDNRRQQPPFKRYNLECKFHHEGPCTVRCGKCNKVGHLTRDCKATISITSTQRGQVVNQRVLTCFECGRKGHYRSDCPKLKNQNRGNKTGNKSGIGEARGKAYVLGGGDVNPVSNVATADGRISETNTVLRGCTLGLLSHPFNIDLMLIELGSFDIIISMDWLHAVIVCDEKIVWIPYRDEVLIVQGDRSGKGKKSKKPKTSRKKKRLEDVLLYELFLRSFEKHLAGIPTTQQVEFQIVLVPGAAPVARAPYRLPPSELQELSCRLLLMIYRRVLEDCQTYDEVDSEEHEVRLDKKDRNCISVGLGAVLMQKEKIIAYVSRQLKIHEKNYTTHDLELGALPHEVSKLHHRSTVWPKCQSPVCWAEVGDAQLTGLVIIHETMKKIIKIKKRIQATRDRQTSYADRRRKPLEFQAGDKVMAAPVIPISSDSSVESVVSHVLRVILFGAILAIIPVIPVIPAERDRVASRPSSPPRSSPHDTLAPSSEFPLAPVVAPLGILRSTPAILVRSCSSLDSLSDSSLVHSLRCYASGQSHSGPSTRVASPRLVYPPVMTLRCSEAFMRWGSAPLSTPYPPMTSESSLDSSSERFRDSYSPEASREEHMEIGTADTKVTRGNFLSLLEEMFPDLEGILYDIAHYMSGVPLDRITEFKTA</sequence>
<keyword evidence="6" id="KW-0548">Nucleotidyltransferase</keyword>
<feature type="compositionally biased region" description="Basic and acidic residues" evidence="4">
    <location>
        <begin position="667"/>
        <end position="684"/>
    </location>
</feature>
<feature type="compositionally biased region" description="Low complexity" evidence="4">
    <location>
        <begin position="142"/>
        <end position="188"/>
    </location>
</feature>
<feature type="region of interest" description="Disordered" evidence="4">
    <location>
        <begin position="667"/>
        <end position="688"/>
    </location>
</feature>
<dbReference type="EMBL" id="BQNB010011210">
    <property type="protein sequence ID" value="GJS87596.1"/>
    <property type="molecule type" value="Genomic_DNA"/>
</dbReference>
<dbReference type="Proteomes" id="UP001151760">
    <property type="component" value="Unassembled WGS sequence"/>
</dbReference>
<evidence type="ECO:0000313" key="6">
    <source>
        <dbReference type="EMBL" id="GJS87596.1"/>
    </source>
</evidence>
<dbReference type="InterPro" id="IPR005162">
    <property type="entry name" value="Retrotrans_gag_dom"/>
</dbReference>
<gene>
    <name evidence="6" type="ORF">Tco_0770232</name>
</gene>
<feature type="compositionally biased region" description="Basic and acidic residues" evidence="4">
    <location>
        <begin position="1262"/>
        <end position="1280"/>
    </location>
</feature>
<keyword evidence="3" id="KW-0863">Zinc-finger</keyword>
<dbReference type="SUPFAM" id="SSF57756">
    <property type="entry name" value="Retrovirus zinc finger-like domains"/>
    <property type="match status" value="1"/>
</dbReference>
<dbReference type="Pfam" id="PF00098">
    <property type="entry name" value="zf-CCHC"/>
    <property type="match status" value="1"/>
</dbReference>
<comment type="caution">
    <text evidence="6">The sequence shown here is derived from an EMBL/GenBank/DDBJ whole genome shotgun (WGS) entry which is preliminary data.</text>
</comment>
<keyword evidence="1" id="KW-0378">Hydrolase</keyword>
<keyword evidence="6" id="KW-0695">RNA-directed DNA polymerase</keyword>
<dbReference type="InterPro" id="IPR041577">
    <property type="entry name" value="RT_RNaseH_2"/>
</dbReference>
<keyword evidence="3" id="KW-0479">Metal-binding</keyword>
<evidence type="ECO:0000256" key="1">
    <source>
        <dbReference type="ARBA" id="ARBA00022670"/>
    </source>
</evidence>
<dbReference type="Pfam" id="PF17919">
    <property type="entry name" value="RT_RNaseH_2"/>
    <property type="match status" value="1"/>
</dbReference>
<reference evidence="6" key="2">
    <citation type="submission" date="2022-01" db="EMBL/GenBank/DDBJ databases">
        <authorList>
            <person name="Yamashiro T."/>
            <person name="Shiraishi A."/>
            <person name="Satake H."/>
            <person name="Nakayama K."/>
        </authorList>
    </citation>
    <scope>NUCLEOTIDE SEQUENCE</scope>
</reference>
<feature type="region of interest" description="Disordered" evidence="4">
    <location>
        <begin position="71"/>
        <end position="97"/>
    </location>
</feature>
<reference evidence="6" key="1">
    <citation type="journal article" date="2022" name="Int. J. Mol. Sci.">
        <title>Draft Genome of Tanacetum Coccineum: Genomic Comparison of Closely Related Tanacetum-Family Plants.</title>
        <authorList>
            <person name="Yamashiro T."/>
            <person name="Shiraishi A."/>
            <person name="Nakayama K."/>
            <person name="Satake H."/>
        </authorList>
    </citation>
    <scope>NUCLEOTIDE SEQUENCE</scope>
</reference>
<evidence type="ECO:0000259" key="5">
    <source>
        <dbReference type="PROSITE" id="PS50158"/>
    </source>
</evidence>
<keyword evidence="7" id="KW-1185">Reference proteome</keyword>
<dbReference type="PANTHER" id="PTHR15503:SF42">
    <property type="entry name" value="ZINC FINGER, CCHC-TYPE, RETROTRANSPOSON GAG DOMAIN, ASPARTIC PEPTIDASE DOMAIN PROTEIN-RELATED"/>
    <property type="match status" value="1"/>
</dbReference>
<dbReference type="InterPro" id="IPR036875">
    <property type="entry name" value="Znf_CCHC_sf"/>
</dbReference>
<dbReference type="InterPro" id="IPR001878">
    <property type="entry name" value="Znf_CCHC"/>
</dbReference>
<feature type="region of interest" description="Disordered" evidence="4">
    <location>
        <begin position="138"/>
        <end position="249"/>
    </location>
</feature>
<dbReference type="PANTHER" id="PTHR15503">
    <property type="entry name" value="LDOC1 RELATED"/>
    <property type="match status" value="1"/>
</dbReference>
<proteinExistence type="predicted"/>
<feature type="domain" description="CCHC-type" evidence="5">
    <location>
        <begin position="743"/>
        <end position="758"/>
    </location>
</feature>
<dbReference type="Pfam" id="PF03732">
    <property type="entry name" value="Retrotrans_gag"/>
    <property type="match status" value="1"/>
</dbReference>
<dbReference type="GO" id="GO:0003964">
    <property type="term" value="F:RNA-directed DNA polymerase activity"/>
    <property type="evidence" value="ECO:0007669"/>
    <property type="project" value="UniProtKB-KW"/>
</dbReference>
<dbReference type="PROSITE" id="PS50158">
    <property type="entry name" value="ZF_CCHC"/>
    <property type="match status" value="2"/>
</dbReference>
<feature type="domain" description="CCHC-type" evidence="5">
    <location>
        <begin position="707"/>
        <end position="722"/>
    </location>
</feature>
<feature type="region of interest" description="Disordered" evidence="4">
    <location>
        <begin position="1249"/>
        <end position="1280"/>
    </location>
</feature>
<evidence type="ECO:0000313" key="7">
    <source>
        <dbReference type="Proteomes" id="UP001151760"/>
    </source>
</evidence>
<evidence type="ECO:0000256" key="2">
    <source>
        <dbReference type="ARBA" id="ARBA00023125"/>
    </source>
</evidence>
<organism evidence="6 7">
    <name type="scientific">Tanacetum coccineum</name>
    <dbReference type="NCBI Taxonomy" id="301880"/>
    <lineage>
        <taxon>Eukaryota</taxon>
        <taxon>Viridiplantae</taxon>
        <taxon>Streptophyta</taxon>
        <taxon>Embryophyta</taxon>
        <taxon>Tracheophyta</taxon>
        <taxon>Spermatophyta</taxon>
        <taxon>Magnoliopsida</taxon>
        <taxon>eudicotyledons</taxon>
        <taxon>Gunneridae</taxon>
        <taxon>Pentapetalae</taxon>
        <taxon>asterids</taxon>
        <taxon>campanulids</taxon>
        <taxon>Asterales</taxon>
        <taxon>Asteraceae</taxon>
        <taxon>Asteroideae</taxon>
        <taxon>Anthemideae</taxon>
        <taxon>Anthemidinae</taxon>
        <taxon>Tanacetum</taxon>
    </lineage>
</organism>
<keyword evidence="3" id="KW-0862">Zinc</keyword>
<feature type="compositionally biased region" description="Gly residues" evidence="4">
    <location>
        <begin position="480"/>
        <end position="503"/>
    </location>
</feature>
<dbReference type="Pfam" id="PF08284">
    <property type="entry name" value="RVP_2"/>
    <property type="match status" value="1"/>
</dbReference>
<keyword evidence="2" id="KW-0238">DNA-binding</keyword>
<feature type="region of interest" description="Disordered" evidence="4">
    <location>
        <begin position="468"/>
        <end position="513"/>
    </location>
</feature>
<name>A0ABQ4ZDI7_9ASTR</name>
<dbReference type="CDD" id="cd00303">
    <property type="entry name" value="retropepsin_like"/>
    <property type="match status" value="1"/>
</dbReference>
<dbReference type="SMART" id="SM00343">
    <property type="entry name" value="ZnF_C2HC"/>
    <property type="match status" value="2"/>
</dbReference>
<dbReference type="Gene3D" id="4.10.60.10">
    <property type="entry name" value="Zinc finger, CCHC-type"/>
    <property type="match status" value="1"/>
</dbReference>
<evidence type="ECO:0000256" key="4">
    <source>
        <dbReference type="SAM" id="MobiDB-lite"/>
    </source>
</evidence>
<keyword evidence="6" id="KW-0808">Transferase</keyword>
<evidence type="ECO:0000256" key="3">
    <source>
        <dbReference type="PROSITE-ProRule" id="PRU00047"/>
    </source>
</evidence>
<dbReference type="InterPro" id="IPR032567">
    <property type="entry name" value="RTL1-rel"/>
</dbReference>
<protein>
    <submittedName>
        <fullName evidence="6">Reverse transcriptase domain-containing protein</fullName>
    </submittedName>
</protein>
<accession>A0ABQ4ZDI7</accession>
<keyword evidence="1" id="KW-0645">Protease</keyword>